<dbReference type="Proteomes" id="UP000032141">
    <property type="component" value="Chromosome C6"/>
</dbReference>
<accession>A0A0D3CYT7</accession>
<dbReference type="InterPro" id="IPR017451">
    <property type="entry name" value="F-box-assoc_interact_dom"/>
</dbReference>
<dbReference type="Pfam" id="PF08268">
    <property type="entry name" value="FBA_3"/>
    <property type="match status" value="1"/>
</dbReference>
<feature type="domain" description="F-box" evidence="1">
    <location>
        <begin position="18"/>
        <end position="57"/>
    </location>
</feature>
<dbReference type="Gramene" id="Bo6g106380.1">
    <property type="protein sequence ID" value="Bo6g106380.1"/>
    <property type="gene ID" value="Bo6g106380"/>
</dbReference>
<protein>
    <recommendedName>
        <fullName evidence="1">F-box domain-containing protein</fullName>
    </recommendedName>
</protein>
<evidence type="ECO:0000259" key="1">
    <source>
        <dbReference type="SMART" id="SM00256"/>
    </source>
</evidence>
<reference evidence="2" key="2">
    <citation type="submission" date="2015-03" db="UniProtKB">
        <authorList>
            <consortium name="EnsemblPlants"/>
        </authorList>
    </citation>
    <scope>IDENTIFICATION</scope>
</reference>
<name>A0A0D3CYT7_BRAOL</name>
<organism evidence="2 3">
    <name type="scientific">Brassica oleracea var. oleracea</name>
    <dbReference type="NCBI Taxonomy" id="109376"/>
    <lineage>
        <taxon>Eukaryota</taxon>
        <taxon>Viridiplantae</taxon>
        <taxon>Streptophyta</taxon>
        <taxon>Embryophyta</taxon>
        <taxon>Tracheophyta</taxon>
        <taxon>Spermatophyta</taxon>
        <taxon>Magnoliopsida</taxon>
        <taxon>eudicotyledons</taxon>
        <taxon>Gunneridae</taxon>
        <taxon>Pentapetalae</taxon>
        <taxon>rosids</taxon>
        <taxon>malvids</taxon>
        <taxon>Brassicales</taxon>
        <taxon>Brassicaceae</taxon>
        <taxon>Brassiceae</taxon>
        <taxon>Brassica</taxon>
    </lineage>
</organism>
<dbReference type="PANTHER" id="PTHR31111:SF98">
    <property type="entry name" value="F-BOX ASSOCIATED UBIQUITINATION EFFECTOR FAMILY PROTEIN-RELATED"/>
    <property type="match status" value="1"/>
</dbReference>
<keyword evidence="3" id="KW-1185">Reference proteome</keyword>
<dbReference type="EnsemblPlants" id="Bo6g106380.1">
    <property type="protein sequence ID" value="Bo6g106380.1"/>
    <property type="gene ID" value="Bo6g106380"/>
</dbReference>
<dbReference type="InterPro" id="IPR036047">
    <property type="entry name" value="F-box-like_dom_sf"/>
</dbReference>
<sequence length="457" mass="51941">MEYLKQSLLHDGNCTRTIPLDLLVEIFLLLPTKSLIRFQSVSKLWFYAIRSKIFVDLILTRSKARPRLLLSLGGHGSKEGFIFSAPEHDNNDDEKSSTVMARYHMNNLEPGYFLDSGSVNGFFLGVVPGICVCNPINVYNPTTGQIVKLPEVRTNGRKMYARLGYDPVDDQYKVLCVVMARSKAKCWQPEHLVCTVSSSSQKQEWRKIENTTGGNYHSVYGETCIDGALYYGAGKSRIVKFNVRSEKIEFIKTPQESQISTTYHHSTLINYKGKLGGVDYHCTENSMTLWVLEDAEKQEWSSMTCDLPSTWKDLLGFYVRSKGVSHTGELMVFYPGVKPPKPFSVCYYDFNKMSIRKVEIQGMVDGDFRRIHGIAQINRCVYVYKTLKIISTPFTISCNGRFQGVSKLWLSIIRSKDYVDTFLTSFVFSAPEHQNVEDDKPSTTVIGRHDMTISDLV</sequence>
<dbReference type="NCBIfam" id="TIGR01640">
    <property type="entry name" value="F_box_assoc_1"/>
    <property type="match status" value="1"/>
</dbReference>
<evidence type="ECO:0000313" key="2">
    <source>
        <dbReference type="EnsemblPlants" id="Bo6g106380.1"/>
    </source>
</evidence>
<reference evidence="2 3" key="1">
    <citation type="journal article" date="2014" name="Genome Biol.">
        <title>Transcriptome and methylome profiling reveals relics of genome dominance in the mesopolyploid Brassica oleracea.</title>
        <authorList>
            <person name="Parkin I.A."/>
            <person name="Koh C."/>
            <person name="Tang H."/>
            <person name="Robinson S.J."/>
            <person name="Kagale S."/>
            <person name="Clarke W.E."/>
            <person name="Town C.D."/>
            <person name="Nixon J."/>
            <person name="Krishnakumar V."/>
            <person name="Bidwell S.L."/>
            <person name="Denoeud F."/>
            <person name="Belcram H."/>
            <person name="Links M.G."/>
            <person name="Just J."/>
            <person name="Clarke C."/>
            <person name="Bender T."/>
            <person name="Huebert T."/>
            <person name="Mason A.S."/>
            <person name="Pires J.C."/>
            <person name="Barker G."/>
            <person name="Moore J."/>
            <person name="Walley P.G."/>
            <person name="Manoli S."/>
            <person name="Batley J."/>
            <person name="Edwards D."/>
            <person name="Nelson M.N."/>
            <person name="Wang X."/>
            <person name="Paterson A.H."/>
            <person name="King G."/>
            <person name="Bancroft I."/>
            <person name="Chalhoub B."/>
            <person name="Sharpe A.G."/>
        </authorList>
    </citation>
    <scope>NUCLEOTIDE SEQUENCE</scope>
    <source>
        <strain evidence="2 3">cv. TO1000</strain>
    </source>
</reference>
<dbReference type="SMR" id="A0A0D3CYT7"/>
<dbReference type="OMA" id="CTENSMT"/>
<dbReference type="SUPFAM" id="SSF81383">
    <property type="entry name" value="F-box domain"/>
    <property type="match status" value="1"/>
</dbReference>
<dbReference type="AlphaFoldDB" id="A0A0D3CYT7"/>
<dbReference type="SMART" id="SM00256">
    <property type="entry name" value="FBOX"/>
    <property type="match status" value="1"/>
</dbReference>
<evidence type="ECO:0000313" key="3">
    <source>
        <dbReference type="Proteomes" id="UP000032141"/>
    </source>
</evidence>
<dbReference type="InterPro" id="IPR001810">
    <property type="entry name" value="F-box_dom"/>
</dbReference>
<dbReference type="InterPro" id="IPR013187">
    <property type="entry name" value="F-box-assoc_dom_typ3"/>
</dbReference>
<dbReference type="Pfam" id="PF00646">
    <property type="entry name" value="F-box"/>
    <property type="match status" value="1"/>
</dbReference>
<dbReference type="PANTHER" id="PTHR31111">
    <property type="entry name" value="BNAA05G37150D PROTEIN-RELATED"/>
    <property type="match status" value="1"/>
</dbReference>
<dbReference type="HOGENOM" id="CLU_027176_8_0_1"/>
<proteinExistence type="predicted"/>